<evidence type="ECO:0000256" key="1">
    <source>
        <dbReference type="SAM" id="MobiDB-lite"/>
    </source>
</evidence>
<evidence type="ECO:0000313" key="3">
    <source>
        <dbReference type="Proteomes" id="UP001153636"/>
    </source>
</evidence>
<reference evidence="2" key="1">
    <citation type="submission" date="2022-01" db="EMBL/GenBank/DDBJ databases">
        <authorList>
            <person name="King R."/>
        </authorList>
    </citation>
    <scope>NUCLEOTIDE SEQUENCE</scope>
</reference>
<feature type="region of interest" description="Disordered" evidence="1">
    <location>
        <begin position="56"/>
        <end position="76"/>
    </location>
</feature>
<sequence>MDFAGNRKTIHFLSDGASTQYRKMFLLMVNFISQELQVEELCWHYSEKRYGEPPKRRLHYEDVDSSSSDEDRNTHPRKRLHFADVYSSSFNEDENAQLALRLQDNKRFLVTEDDHSFLRERSLQSSSDQNIVPEDSLSVPSERQNIFPRQSVPVEFNENSCHNITNCNENDYVVVKFCSKKSLSITSVY</sequence>
<protein>
    <submittedName>
        <fullName evidence="2">Uncharacterized protein</fullName>
    </submittedName>
</protein>
<dbReference type="EMBL" id="OV651813">
    <property type="protein sequence ID" value="CAH1099263.1"/>
    <property type="molecule type" value="Genomic_DNA"/>
</dbReference>
<accession>A0A9P0CEI4</accession>
<dbReference type="AlphaFoldDB" id="A0A9P0CEI4"/>
<name>A0A9P0CEI4_9CUCU</name>
<organism evidence="2 3">
    <name type="scientific">Psylliodes chrysocephalus</name>
    <dbReference type="NCBI Taxonomy" id="3402493"/>
    <lineage>
        <taxon>Eukaryota</taxon>
        <taxon>Metazoa</taxon>
        <taxon>Ecdysozoa</taxon>
        <taxon>Arthropoda</taxon>
        <taxon>Hexapoda</taxon>
        <taxon>Insecta</taxon>
        <taxon>Pterygota</taxon>
        <taxon>Neoptera</taxon>
        <taxon>Endopterygota</taxon>
        <taxon>Coleoptera</taxon>
        <taxon>Polyphaga</taxon>
        <taxon>Cucujiformia</taxon>
        <taxon>Chrysomeloidea</taxon>
        <taxon>Chrysomelidae</taxon>
        <taxon>Galerucinae</taxon>
        <taxon>Alticini</taxon>
        <taxon>Psylliodes</taxon>
    </lineage>
</organism>
<gene>
    <name evidence="2" type="ORF">PSYICH_LOCUS101</name>
</gene>
<evidence type="ECO:0000313" key="2">
    <source>
        <dbReference type="EMBL" id="CAH1099263.1"/>
    </source>
</evidence>
<keyword evidence="3" id="KW-1185">Reference proteome</keyword>
<dbReference type="Proteomes" id="UP001153636">
    <property type="component" value="Chromosome 1"/>
</dbReference>
<proteinExistence type="predicted"/>